<protein>
    <submittedName>
        <fullName evidence="2">Uncharacterized protein</fullName>
    </submittedName>
</protein>
<feature type="region of interest" description="Disordered" evidence="1">
    <location>
        <begin position="139"/>
        <end position="175"/>
    </location>
</feature>
<name>A0ABW6ILP5_9CYAN</name>
<evidence type="ECO:0000313" key="2">
    <source>
        <dbReference type="EMBL" id="MFE4108490.1"/>
    </source>
</evidence>
<dbReference type="EMBL" id="JBHZOL010000111">
    <property type="protein sequence ID" value="MFE4108490.1"/>
    <property type="molecule type" value="Genomic_DNA"/>
</dbReference>
<dbReference type="RefSeq" id="WP_377968119.1">
    <property type="nucleotide sequence ID" value="NZ_JBHZOL010000111.1"/>
</dbReference>
<sequence length="175" mass="19240">MSPTRHDDRLKLQFPRIRAQEGTAMAYVIEYLKTHPIEPKFLLQELLYHSFFARAFNALKQPQGDTGKKEHLVQEGWKSIWHHWGTIEAICAACDISPQDVVGRLGGAPPSSPPPANQDKDSWSGLKISDFAAYVEQASTNGHDDGSASTADAAAGELSESDRERMNDISGMFGA</sequence>
<evidence type="ECO:0000256" key="1">
    <source>
        <dbReference type="SAM" id="MobiDB-lite"/>
    </source>
</evidence>
<dbReference type="Proteomes" id="UP001600165">
    <property type="component" value="Unassembled WGS sequence"/>
</dbReference>
<accession>A0ABW6ILP5</accession>
<feature type="region of interest" description="Disordered" evidence="1">
    <location>
        <begin position="104"/>
        <end position="123"/>
    </location>
</feature>
<gene>
    <name evidence="2" type="ORF">ACFVKH_19595</name>
</gene>
<reference evidence="2 3" key="1">
    <citation type="submission" date="2024-10" db="EMBL/GenBank/DDBJ databases">
        <authorList>
            <person name="Ratan Roy A."/>
            <person name="Morales Sandoval P.H."/>
            <person name="De Los Santos Villalobos S."/>
            <person name="Chakraborty S."/>
            <person name="Mukherjee J."/>
        </authorList>
    </citation>
    <scope>NUCLEOTIDE SEQUENCE [LARGE SCALE GENOMIC DNA]</scope>
    <source>
        <strain evidence="2 3">S1</strain>
    </source>
</reference>
<proteinExistence type="predicted"/>
<keyword evidence="3" id="KW-1185">Reference proteome</keyword>
<feature type="compositionally biased region" description="Low complexity" evidence="1">
    <location>
        <begin position="147"/>
        <end position="156"/>
    </location>
</feature>
<evidence type="ECO:0000313" key="3">
    <source>
        <dbReference type="Proteomes" id="UP001600165"/>
    </source>
</evidence>
<comment type="caution">
    <text evidence="2">The sequence shown here is derived from an EMBL/GenBank/DDBJ whole genome shotgun (WGS) entry which is preliminary data.</text>
</comment>
<organism evidence="2 3">
    <name type="scientific">Almyronema epifaneia S1</name>
    <dbReference type="NCBI Taxonomy" id="2991925"/>
    <lineage>
        <taxon>Bacteria</taxon>
        <taxon>Bacillati</taxon>
        <taxon>Cyanobacteriota</taxon>
        <taxon>Cyanophyceae</taxon>
        <taxon>Nodosilineales</taxon>
        <taxon>Nodosilineaceae</taxon>
        <taxon>Almyronema</taxon>
        <taxon>Almyronema epifaneia</taxon>
    </lineage>
</organism>